<dbReference type="InterPro" id="IPR000109">
    <property type="entry name" value="POT_fam"/>
</dbReference>
<dbReference type="SUPFAM" id="SSF103473">
    <property type="entry name" value="MFS general substrate transporter"/>
    <property type="match status" value="1"/>
</dbReference>
<feature type="transmembrane region" description="Helical" evidence="5">
    <location>
        <begin position="132"/>
        <end position="155"/>
    </location>
</feature>
<dbReference type="InterPro" id="IPR036259">
    <property type="entry name" value="MFS_trans_sf"/>
</dbReference>
<evidence type="ECO:0000256" key="5">
    <source>
        <dbReference type="SAM" id="Phobius"/>
    </source>
</evidence>
<sequence>MDPSVGSSDFDIPSASLSIFDTLSVIFWVPVYDRIIVPFARRFTGHKNGLTQLQRMGIGLFISIFAMISAAALELVRLRIVRKHNYYELEHMPLSIFWQVPQYFLIGCAEVFVFIGQLEFFYEQAPDAMRSLCSALSLTTVALGNYLSSLLVTIVTKVEPKAKNHWPTLVESNPVTPATSTLQVAVSVISMIRKRYQDAKTGFQLVKSMNTQKFLKKIGLGKEDYYFWKQVGKALLATYTLFGVAWLYNETSPLGWWTLKPRPKEERELAHLYDRREFPYPGDEEAMEEFVARGGMIGTTIGPKGTIETDKDAFNYQKDLQNKKLEQEALKLWFRMRNEVIQELQEKGFDVE</sequence>
<organism evidence="6 7">
    <name type="scientific">Morella rubra</name>
    <name type="common">Chinese bayberry</name>
    <dbReference type="NCBI Taxonomy" id="262757"/>
    <lineage>
        <taxon>Eukaryota</taxon>
        <taxon>Viridiplantae</taxon>
        <taxon>Streptophyta</taxon>
        <taxon>Embryophyta</taxon>
        <taxon>Tracheophyta</taxon>
        <taxon>Spermatophyta</taxon>
        <taxon>Magnoliopsida</taxon>
        <taxon>eudicotyledons</taxon>
        <taxon>Gunneridae</taxon>
        <taxon>Pentapetalae</taxon>
        <taxon>rosids</taxon>
        <taxon>fabids</taxon>
        <taxon>Fagales</taxon>
        <taxon>Myricaceae</taxon>
        <taxon>Morella</taxon>
    </lineage>
</organism>
<evidence type="ECO:0000256" key="2">
    <source>
        <dbReference type="ARBA" id="ARBA00022692"/>
    </source>
</evidence>
<dbReference type="Proteomes" id="UP000516437">
    <property type="component" value="Chromosome 1"/>
</dbReference>
<dbReference type="GO" id="GO:0016020">
    <property type="term" value="C:membrane"/>
    <property type="evidence" value="ECO:0007669"/>
    <property type="project" value="UniProtKB-SubCell"/>
</dbReference>
<dbReference type="PANTHER" id="PTHR36077">
    <property type="entry name" value="BNAA02G07370D PROTEIN"/>
    <property type="match status" value="1"/>
</dbReference>
<dbReference type="PANTHER" id="PTHR36077:SF1">
    <property type="entry name" value="HOMEOBOX PROSPERO PROTEIN"/>
    <property type="match status" value="1"/>
</dbReference>
<protein>
    <submittedName>
        <fullName evidence="6">Protein NRT1/ PTR FAMILY 8.2</fullName>
    </submittedName>
</protein>
<keyword evidence="4 5" id="KW-0472">Membrane</keyword>
<name>A0A6A1WKL8_9ROSI</name>
<dbReference type="GO" id="GO:0022857">
    <property type="term" value="F:transmembrane transporter activity"/>
    <property type="evidence" value="ECO:0007669"/>
    <property type="project" value="InterPro"/>
</dbReference>
<keyword evidence="3 5" id="KW-1133">Transmembrane helix</keyword>
<feature type="transmembrane region" description="Helical" evidence="5">
    <location>
        <begin position="12"/>
        <end position="32"/>
    </location>
</feature>
<evidence type="ECO:0000313" key="6">
    <source>
        <dbReference type="EMBL" id="KAB1225771.1"/>
    </source>
</evidence>
<accession>A0A6A1WKL8</accession>
<comment type="subcellular location">
    <subcellularLocation>
        <location evidence="1">Membrane</location>
        <topology evidence="1">Multi-pass membrane protein</topology>
    </subcellularLocation>
</comment>
<evidence type="ECO:0000313" key="7">
    <source>
        <dbReference type="Proteomes" id="UP000516437"/>
    </source>
</evidence>
<feature type="transmembrane region" description="Helical" evidence="5">
    <location>
        <begin position="53"/>
        <end position="76"/>
    </location>
</feature>
<evidence type="ECO:0000256" key="3">
    <source>
        <dbReference type="ARBA" id="ARBA00022989"/>
    </source>
</evidence>
<keyword evidence="7" id="KW-1185">Reference proteome</keyword>
<keyword evidence="2 5" id="KW-0812">Transmembrane</keyword>
<evidence type="ECO:0000256" key="4">
    <source>
        <dbReference type="ARBA" id="ARBA00023136"/>
    </source>
</evidence>
<feature type="transmembrane region" description="Helical" evidence="5">
    <location>
        <begin position="96"/>
        <end position="120"/>
    </location>
</feature>
<comment type="caution">
    <text evidence="6">The sequence shown here is derived from an EMBL/GenBank/DDBJ whole genome shotgun (WGS) entry which is preliminary data.</text>
</comment>
<dbReference type="Pfam" id="PF00854">
    <property type="entry name" value="PTR2"/>
    <property type="match status" value="1"/>
</dbReference>
<evidence type="ECO:0000256" key="1">
    <source>
        <dbReference type="ARBA" id="ARBA00004141"/>
    </source>
</evidence>
<gene>
    <name evidence="6" type="ORF">CJ030_MR1G005296</name>
</gene>
<proteinExistence type="predicted"/>
<reference evidence="6 7" key="1">
    <citation type="journal article" date="2019" name="Plant Biotechnol. J.">
        <title>The red bayberry genome and genetic basis of sex determination.</title>
        <authorList>
            <person name="Jia H.M."/>
            <person name="Jia H.J."/>
            <person name="Cai Q.L."/>
            <person name="Wang Y."/>
            <person name="Zhao H.B."/>
            <person name="Yang W.F."/>
            <person name="Wang G.Y."/>
            <person name="Li Y.H."/>
            <person name="Zhan D.L."/>
            <person name="Shen Y.T."/>
            <person name="Niu Q.F."/>
            <person name="Chang L."/>
            <person name="Qiu J."/>
            <person name="Zhao L."/>
            <person name="Xie H.B."/>
            <person name="Fu W.Y."/>
            <person name="Jin J."/>
            <person name="Li X.W."/>
            <person name="Jiao Y."/>
            <person name="Zhou C.C."/>
            <person name="Tu T."/>
            <person name="Chai C.Y."/>
            <person name="Gao J.L."/>
            <person name="Fan L.J."/>
            <person name="van de Weg E."/>
            <person name="Wang J.Y."/>
            <person name="Gao Z.S."/>
        </authorList>
    </citation>
    <scope>NUCLEOTIDE SEQUENCE [LARGE SCALE GENOMIC DNA]</scope>
    <source>
        <tissue evidence="6">Leaves</tissue>
    </source>
</reference>
<dbReference type="OrthoDB" id="2011836at2759"/>
<dbReference type="AlphaFoldDB" id="A0A6A1WKL8"/>
<dbReference type="EMBL" id="RXIC02000019">
    <property type="protein sequence ID" value="KAB1225771.1"/>
    <property type="molecule type" value="Genomic_DNA"/>
</dbReference>
<dbReference type="Gene3D" id="1.20.1250.20">
    <property type="entry name" value="MFS general substrate transporter like domains"/>
    <property type="match status" value="1"/>
</dbReference>